<keyword evidence="2" id="KW-0964">Secreted</keyword>
<comment type="caution">
    <text evidence="6">The sequence shown here is derived from an EMBL/GenBank/DDBJ whole genome shotgun (WGS) entry which is preliminary data.</text>
</comment>
<feature type="coiled-coil region" evidence="3">
    <location>
        <begin position="237"/>
        <end position="264"/>
    </location>
</feature>
<reference evidence="6 7" key="1">
    <citation type="journal article" date="2020" name="Cell">
        <title>Large-Scale Comparative Analyses of Tick Genomes Elucidate Their Genetic Diversity and Vector Capacities.</title>
        <authorList>
            <consortium name="Tick Genome and Microbiome Consortium (TIGMIC)"/>
            <person name="Jia N."/>
            <person name="Wang J."/>
            <person name="Shi W."/>
            <person name="Du L."/>
            <person name="Sun Y."/>
            <person name="Zhan W."/>
            <person name="Jiang J.F."/>
            <person name="Wang Q."/>
            <person name="Zhang B."/>
            <person name="Ji P."/>
            <person name="Bell-Sakyi L."/>
            <person name="Cui X.M."/>
            <person name="Yuan T.T."/>
            <person name="Jiang B.G."/>
            <person name="Yang W.F."/>
            <person name="Lam T.T."/>
            <person name="Chang Q.C."/>
            <person name="Ding S.J."/>
            <person name="Wang X.J."/>
            <person name="Zhu J.G."/>
            <person name="Ruan X.D."/>
            <person name="Zhao L."/>
            <person name="Wei J.T."/>
            <person name="Ye R.Z."/>
            <person name="Que T.C."/>
            <person name="Du C.H."/>
            <person name="Zhou Y.H."/>
            <person name="Cheng J.X."/>
            <person name="Dai P.F."/>
            <person name="Guo W.B."/>
            <person name="Han X.H."/>
            <person name="Huang E.J."/>
            <person name="Li L.F."/>
            <person name="Wei W."/>
            <person name="Gao Y.C."/>
            <person name="Liu J.Z."/>
            <person name="Shao H.Z."/>
            <person name="Wang X."/>
            <person name="Wang C.C."/>
            <person name="Yang T.C."/>
            <person name="Huo Q.B."/>
            <person name="Li W."/>
            <person name="Chen H.Y."/>
            <person name="Chen S.E."/>
            <person name="Zhou L.G."/>
            <person name="Ni X.B."/>
            <person name="Tian J.H."/>
            <person name="Sheng Y."/>
            <person name="Liu T."/>
            <person name="Pan Y.S."/>
            <person name="Xia L.Y."/>
            <person name="Li J."/>
            <person name="Zhao F."/>
            <person name="Cao W.C."/>
        </authorList>
    </citation>
    <scope>NUCLEOTIDE SEQUENCE [LARGE SCALE GENOMIC DNA]</scope>
    <source>
        <strain evidence="6">HaeL-2018</strain>
    </source>
</reference>
<organism evidence="6 7">
    <name type="scientific">Haemaphysalis longicornis</name>
    <name type="common">Bush tick</name>
    <dbReference type="NCBI Taxonomy" id="44386"/>
    <lineage>
        <taxon>Eukaryota</taxon>
        <taxon>Metazoa</taxon>
        <taxon>Ecdysozoa</taxon>
        <taxon>Arthropoda</taxon>
        <taxon>Chelicerata</taxon>
        <taxon>Arachnida</taxon>
        <taxon>Acari</taxon>
        <taxon>Parasitiformes</taxon>
        <taxon>Ixodida</taxon>
        <taxon>Ixodoidea</taxon>
        <taxon>Ixodidae</taxon>
        <taxon>Haemaphysalinae</taxon>
        <taxon>Haemaphysalis</taxon>
    </lineage>
</organism>
<comment type="subcellular location">
    <subcellularLocation>
        <location evidence="1">Secreted</location>
    </subcellularLocation>
</comment>
<dbReference type="InterPro" id="IPR029277">
    <property type="entry name" value="SVWC_dom"/>
</dbReference>
<gene>
    <name evidence="6" type="ORF">HPB48_022306</name>
</gene>
<feature type="region of interest" description="Disordered" evidence="4">
    <location>
        <begin position="190"/>
        <end position="213"/>
    </location>
</feature>
<dbReference type="Pfam" id="PF15430">
    <property type="entry name" value="SVWC"/>
    <property type="match status" value="1"/>
</dbReference>
<dbReference type="GO" id="GO:0005576">
    <property type="term" value="C:extracellular region"/>
    <property type="evidence" value="ECO:0007669"/>
    <property type="project" value="UniProtKB-SubCell"/>
</dbReference>
<sequence length="434" mass="48243">MPPSGVIYNIGLNYTPEEVREAIVAPNHELLTCRRMGNTGTFLLTFKGKKVPYSIYVAGVITRCYLYERTVAYCDTFHQVGHRADVCPNPPKTPKCKTCGSPLTSNQHDCHPKCLLCSGAHTTASKACPQRFLPPVNRRKQVPVSTTEEKPGPLPFQIPNAQRRLQRTRQGFEWLQAALGVQVAGLLPRPFPNATRGNREGSQNSQTSLHRVSWAKIVDPKAHNSLTPTDKRLLEENAMLRDEIAAMRADMAAMKEELNNYRKASSSVNTQMPSPEQRNCAVTIPPQLAEEPLQPNNLLQPDNNSNINFPQCAMEEQAQVNVARAINAMQAAQSAQSLQIMETQTNNLPPNEAREHCVYERLKIKNNETLHSEHPCESFHCNAHHKLVYVEGCIAVGLPHAGCHVTHGSGPFPDCCERIVCQPDQPHGQVKSHL</sequence>
<evidence type="ECO:0000256" key="4">
    <source>
        <dbReference type="SAM" id="MobiDB-lite"/>
    </source>
</evidence>
<dbReference type="EMBL" id="JABSTR010000003">
    <property type="protein sequence ID" value="KAH9365212.1"/>
    <property type="molecule type" value="Genomic_DNA"/>
</dbReference>
<keyword evidence="7" id="KW-1185">Reference proteome</keyword>
<name>A0A9J6FSY0_HAELO</name>
<evidence type="ECO:0000259" key="5">
    <source>
        <dbReference type="SMART" id="SM01318"/>
    </source>
</evidence>
<keyword evidence="3" id="KW-0175">Coiled coil</keyword>
<dbReference type="SMART" id="SM01318">
    <property type="entry name" value="SVWC"/>
    <property type="match status" value="1"/>
</dbReference>
<dbReference type="Proteomes" id="UP000821853">
    <property type="component" value="Unassembled WGS sequence"/>
</dbReference>
<evidence type="ECO:0000313" key="7">
    <source>
        <dbReference type="Proteomes" id="UP000821853"/>
    </source>
</evidence>
<protein>
    <recommendedName>
        <fullName evidence="5">Single domain-containing protein</fullName>
    </recommendedName>
</protein>
<evidence type="ECO:0000256" key="2">
    <source>
        <dbReference type="ARBA" id="ARBA00022525"/>
    </source>
</evidence>
<evidence type="ECO:0000256" key="1">
    <source>
        <dbReference type="ARBA" id="ARBA00004613"/>
    </source>
</evidence>
<proteinExistence type="predicted"/>
<feature type="compositionally biased region" description="Polar residues" evidence="4">
    <location>
        <begin position="200"/>
        <end position="210"/>
    </location>
</feature>
<dbReference type="OrthoDB" id="6474744at2759"/>
<evidence type="ECO:0000313" key="6">
    <source>
        <dbReference type="EMBL" id="KAH9365212.1"/>
    </source>
</evidence>
<dbReference type="AlphaFoldDB" id="A0A9J6FSY0"/>
<feature type="domain" description="Single" evidence="5">
    <location>
        <begin position="357"/>
        <end position="421"/>
    </location>
</feature>
<accession>A0A9J6FSY0</accession>
<dbReference type="VEuPathDB" id="VectorBase:HLOH_056375"/>
<evidence type="ECO:0000256" key="3">
    <source>
        <dbReference type="SAM" id="Coils"/>
    </source>
</evidence>